<evidence type="ECO:0000313" key="5">
    <source>
        <dbReference type="Proteomes" id="UP000461670"/>
    </source>
</evidence>
<organism evidence="4 5">
    <name type="scientific">Paracidovorax wautersii</name>
    <dbReference type="NCBI Taxonomy" id="1177982"/>
    <lineage>
        <taxon>Bacteria</taxon>
        <taxon>Pseudomonadati</taxon>
        <taxon>Pseudomonadota</taxon>
        <taxon>Betaproteobacteria</taxon>
        <taxon>Burkholderiales</taxon>
        <taxon>Comamonadaceae</taxon>
        <taxon>Paracidovorax</taxon>
    </lineage>
</organism>
<feature type="region of interest" description="Disordered" evidence="2">
    <location>
        <begin position="283"/>
        <end position="308"/>
    </location>
</feature>
<reference evidence="5" key="1">
    <citation type="journal article" date="2020" name="MBio">
        <title>Horizontal gene transfer to a defensive symbiont with a reduced genome amongst a multipartite beetle microbiome.</title>
        <authorList>
            <person name="Waterworth S.C."/>
            <person name="Florez L.V."/>
            <person name="Rees E.R."/>
            <person name="Hertweck C."/>
            <person name="Kaltenpoth M."/>
            <person name="Kwan J.C."/>
        </authorList>
    </citation>
    <scope>NUCLEOTIDE SEQUENCE [LARGE SCALE GENOMIC DNA]</scope>
</reference>
<dbReference type="Pfam" id="PF14559">
    <property type="entry name" value="TPR_19"/>
    <property type="match status" value="1"/>
</dbReference>
<feature type="region of interest" description="Disordered" evidence="2">
    <location>
        <begin position="519"/>
        <end position="543"/>
    </location>
</feature>
<dbReference type="InterPro" id="IPR011990">
    <property type="entry name" value="TPR-like_helical_dom_sf"/>
</dbReference>
<keyword evidence="1" id="KW-0802">TPR repeat</keyword>
<proteinExistence type="predicted"/>
<protein>
    <submittedName>
        <fullName evidence="4">Photosystem I assembly protein Ycf3</fullName>
    </submittedName>
</protein>
<dbReference type="GO" id="GO:0006493">
    <property type="term" value="P:protein O-linked glycosylation"/>
    <property type="evidence" value="ECO:0007669"/>
    <property type="project" value="TreeGrafter"/>
</dbReference>
<feature type="compositionally biased region" description="Low complexity" evidence="2">
    <location>
        <begin position="285"/>
        <end position="299"/>
    </location>
</feature>
<dbReference type="PROSITE" id="PS50005">
    <property type="entry name" value="TPR"/>
    <property type="match status" value="1"/>
</dbReference>
<dbReference type="InterPro" id="IPR019734">
    <property type="entry name" value="TPR_rpt"/>
</dbReference>
<dbReference type="SUPFAM" id="SSF54427">
    <property type="entry name" value="NTF2-like"/>
    <property type="match status" value="1"/>
</dbReference>
<feature type="compositionally biased region" description="Low complexity" evidence="2">
    <location>
        <begin position="532"/>
        <end position="543"/>
    </location>
</feature>
<dbReference type="EMBL" id="WNDQ01000027">
    <property type="protein sequence ID" value="KAF1020977.1"/>
    <property type="molecule type" value="Genomic_DNA"/>
</dbReference>
<evidence type="ECO:0000313" key="4">
    <source>
        <dbReference type="EMBL" id="KAF1020977.1"/>
    </source>
</evidence>
<comment type="caution">
    <text evidence="4">The sequence shown here is derived from an EMBL/GenBank/DDBJ whole genome shotgun (WGS) entry which is preliminary data.</text>
</comment>
<dbReference type="Gene3D" id="1.25.40.10">
    <property type="entry name" value="Tetratricopeptide repeat domain"/>
    <property type="match status" value="1"/>
</dbReference>
<sequence>MVFSDARHSGPWPSLNKASAALRLRPATLALQLSLAGLIALTPPAAVQAQQGNQAAQEVQQLLQRGDKAQARKLIDQSLATDGRNPQLRFLRGLMLSESGDTKQAIEVFTQLTQDFPDMAEPYNNLAVLYADQGLDEKALVALTKAVSINPNYTTAYENMAELHARLAQEAARKAQKTPGAPTPTPAVVASAPIAPSPTSAPVAVAAAPTVAATPLPAPRSGAPTSLPVMALPVELTSVNQVFGNGNAQNPAPATTVALGSTPNTMDSTTPGAPLSAWDTVTLSTQQPQPQPQLTAAAPAPLPEPVQTPEPAVVAQAPEPITAPLPAPTPAPAPMPALTLAAVSPAPQAEPPTTIAYNNGAVLVRRAPVQAPASVAPTPALAPAPAIAAPAVAEAPAAPAVLLAQAPSPIITPKAEPPAPATKPTARRPADTTAARQSVSPIPATLLSEPDAALVTAVVLADAQMPAAPSPATASDAPVMLAMAAPAPSISDAAAVPTWLTPPGNPSTTPLLLAALPPQETSAPAQPPKPTTPAVTPAKSTPTAAPVPVATLATTKADTTTPITVEATPPAAVAPVPTAPAATSVEPAIVATPAPASPAVAVPQSTPAPAVAVPEPQTPPVPQAVAAAVPPSGKPAATATPAAPTVPMVFDETSVHTAVQTLLQAWNTRDADTYLATYVPDFTPDTQGSHEAWQQKVRDQLTSPRPRQLEISGLTIDLPPATTTAVVRFRESNVAGVLKVTKLKRLDLVQRDGQWRIASESSAQ</sequence>
<dbReference type="PANTHER" id="PTHR44998">
    <property type="match status" value="1"/>
</dbReference>
<feature type="region of interest" description="Disordered" evidence="2">
    <location>
        <begin position="411"/>
        <end position="443"/>
    </location>
</feature>
<feature type="domain" description="Cds6 C-terminal" evidence="3">
    <location>
        <begin position="657"/>
        <end position="760"/>
    </location>
</feature>
<name>A0A7V8FNK3_9BURK</name>
<dbReference type="GO" id="GO:0016757">
    <property type="term" value="F:glycosyltransferase activity"/>
    <property type="evidence" value="ECO:0007669"/>
    <property type="project" value="TreeGrafter"/>
</dbReference>
<gene>
    <name evidence="4" type="primary">ycf3</name>
    <name evidence="4" type="ORF">GAK30_02131</name>
</gene>
<dbReference type="PANTHER" id="PTHR44998:SF1">
    <property type="entry name" value="UDP-N-ACETYLGLUCOSAMINE--PEPTIDE N-ACETYLGLUCOSAMINYLTRANSFERASE 110 KDA SUBUNIT"/>
    <property type="match status" value="1"/>
</dbReference>
<dbReference type="Proteomes" id="UP000461670">
    <property type="component" value="Unassembled WGS sequence"/>
</dbReference>
<dbReference type="InterPro" id="IPR032710">
    <property type="entry name" value="NTF2-like_dom_sf"/>
</dbReference>
<dbReference type="AlphaFoldDB" id="A0A7V8FNK3"/>
<dbReference type="SUPFAM" id="SSF48452">
    <property type="entry name" value="TPR-like"/>
    <property type="match status" value="1"/>
</dbReference>
<dbReference type="SMART" id="SM00028">
    <property type="entry name" value="TPR"/>
    <property type="match status" value="2"/>
</dbReference>
<dbReference type="InterPro" id="IPR056203">
    <property type="entry name" value="Cds6_C"/>
</dbReference>
<dbReference type="Pfam" id="PF24125">
    <property type="entry name" value="Cds6_C"/>
    <property type="match status" value="1"/>
</dbReference>
<accession>A0A7V8FNK3</accession>
<feature type="region of interest" description="Disordered" evidence="2">
    <location>
        <begin position="171"/>
        <end position="193"/>
    </location>
</feature>
<evidence type="ECO:0000256" key="2">
    <source>
        <dbReference type="SAM" id="MobiDB-lite"/>
    </source>
</evidence>
<evidence type="ECO:0000259" key="3">
    <source>
        <dbReference type="Pfam" id="PF24125"/>
    </source>
</evidence>
<evidence type="ECO:0000256" key="1">
    <source>
        <dbReference type="PROSITE-ProRule" id="PRU00339"/>
    </source>
</evidence>
<dbReference type="Gene3D" id="3.10.450.50">
    <property type="match status" value="1"/>
</dbReference>
<feature type="repeat" description="TPR" evidence="1">
    <location>
        <begin position="120"/>
        <end position="153"/>
    </location>
</feature>